<organism evidence="2 3">
    <name type="scientific">Austropuccinia psidii MF-1</name>
    <dbReference type="NCBI Taxonomy" id="1389203"/>
    <lineage>
        <taxon>Eukaryota</taxon>
        <taxon>Fungi</taxon>
        <taxon>Dikarya</taxon>
        <taxon>Basidiomycota</taxon>
        <taxon>Pucciniomycotina</taxon>
        <taxon>Pucciniomycetes</taxon>
        <taxon>Pucciniales</taxon>
        <taxon>Sphaerophragmiaceae</taxon>
        <taxon>Austropuccinia</taxon>
    </lineage>
</organism>
<evidence type="ECO:0000256" key="1">
    <source>
        <dbReference type="SAM" id="MobiDB-lite"/>
    </source>
</evidence>
<dbReference type="Proteomes" id="UP000765509">
    <property type="component" value="Unassembled WGS sequence"/>
</dbReference>
<dbReference type="OrthoDB" id="2495683at2759"/>
<name>A0A9Q3BY74_9BASI</name>
<keyword evidence="3" id="KW-1185">Reference proteome</keyword>
<dbReference type="AlphaFoldDB" id="A0A9Q3BY74"/>
<gene>
    <name evidence="2" type="ORF">O181_012641</name>
</gene>
<protein>
    <submittedName>
        <fullName evidence="2">Uncharacterized protein</fullName>
    </submittedName>
</protein>
<proteinExistence type="predicted"/>
<accession>A0A9Q3BY74</accession>
<evidence type="ECO:0000313" key="3">
    <source>
        <dbReference type="Proteomes" id="UP000765509"/>
    </source>
</evidence>
<evidence type="ECO:0000313" key="2">
    <source>
        <dbReference type="EMBL" id="MBW0472926.1"/>
    </source>
</evidence>
<sequence length="293" mass="31953">MFSKFFNFFSKPKIDRRRHGWKRITSDSDSPVSLTPLVPEQSPRAGLSETAVHKPLEGNVKNPACIAISFLVQGVHALFSRIEQETDSSDEFGIGHLAYSPQTAGVVTCRIFERSQWRICLKKLQGPDSAPHLASVRVGPSRYINRLGKRPGSGASSRPATAGKNNLCVSLSRVNANEDCSSSASLTTTITVAIREPGSVVQLGSVGGLDDRAEGCLWSHTEDFTFDNEHPTWRKLSYSAAIIRVIAECTNSNIRFLFSYIAAREVIGDTTCVGSTDALVQALDKPKLDLKIS</sequence>
<reference evidence="2" key="1">
    <citation type="submission" date="2021-03" db="EMBL/GenBank/DDBJ databases">
        <title>Draft genome sequence of rust myrtle Austropuccinia psidii MF-1, a brazilian biotype.</title>
        <authorList>
            <person name="Quecine M.C."/>
            <person name="Pachon D.M.R."/>
            <person name="Bonatelli M.L."/>
            <person name="Correr F.H."/>
            <person name="Franceschini L.M."/>
            <person name="Leite T.F."/>
            <person name="Margarido G.R.A."/>
            <person name="Almeida C.A."/>
            <person name="Ferrarezi J.A."/>
            <person name="Labate C.A."/>
        </authorList>
    </citation>
    <scope>NUCLEOTIDE SEQUENCE</scope>
    <source>
        <strain evidence="2">MF-1</strain>
    </source>
</reference>
<comment type="caution">
    <text evidence="2">The sequence shown here is derived from an EMBL/GenBank/DDBJ whole genome shotgun (WGS) entry which is preliminary data.</text>
</comment>
<dbReference type="EMBL" id="AVOT02003247">
    <property type="protein sequence ID" value="MBW0472926.1"/>
    <property type="molecule type" value="Genomic_DNA"/>
</dbReference>
<feature type="region of interest" description="Disordered" evidence="1">
    <location>
        <begin position="25"/>
        <end position="45"/>
    </location>
</feature>